<evidence type="ECO:0000256" key="19">
    <source>
        <dbReference type="SAM" id="MobiDB-lite"/>
    </source>
</evidence>
<gene>
    <name evidence="22" type="ORF">EI555_004759</name>
</gene>
<dbReference type="GO" id="GO:0071532">
    <property type="term" value="F:ankyrin repeat binding"/>
    <property type="evidence" value="ECO:0007669"/>
    <property type="project" value="TreeGrafter"/>
</dbReference>
<sequence>MAENTASAAPSPRGLADGEDAGSLEERMAETARDGQEQVECQELLECQMQLGAPEEEEDAGLVAEAEAVAAGWMLDFLCLSLCRAFRDGRSDDFHRTRDSAEAIIHGLSSLTAYQLRTIYICQFLTRIAAGKTLDAQFESDEQITPLESALMIWASIEKEHDKLHEEIQNLIKIQAIAVCMENGNFKEAEEVFERIFGDPNSYTAAAKVVESKRARTAASQDKPNSNDIELETEANLDIGERSHKNLFLSKLKHGSRQQDVDKKEERAETLQSGRKKKEKSRQATESKRIRVLNSQRLTPEKHQPRKKQAWLWEEDKNLRSGVKKYGEGNWSKILSHYKFNNRTSVMLKDRWRTMKKLKLIYSDDED</sequence>
<comment type="subcellular location">
    <subcellularLocation>
        <location evidence="2">Chromosome</location>
        <location evidence="2">Telomere</location>
    </subcellularLocation>
    <subcellularLocation>
        <location evidence="1">Cytoplasm</location>
        <location evidence="1">Cytoskeleton</location>
        <location evidence="1">Spindle</location>
    </subcellularLocation>
    <subcellularLocation>
        <location evidence="18">Nucleus</location>
    </subcellularLocation>
</comment>
<comment type="subunit">
    <text evidence="18">Homodimer.</text>
</comment>
<evidence type="ECO:0000256" key="1">
    <source>
        <dbReference type="ARBA" id="ARBA00004186"/>
    </source>
</evidence>
<evidence type="ECO:0000256" key="2">
    <source>
        <dbReference type="ARBA" id="ARBA00004574"/>
    </source>
</evidence>
<dbReference type="GO" id="GO:0008301">
    <property type="term" value="F:DNA binding, bending"/>
    <property type="evidence" value="ECO:0007669"/>
    <property type="project" value="TreeGrafter"/>
</dbReference>
<protein>
    <recommendedName>
        <fullName evidence="18">Telomeric repeat-binding factor</fullName>
    </recommendedName>
</protein>
<keyword evidence="5" id="KW-1017">Isopeptide bond</keyword>
<keyword evidence="4" id="KW-0963">Cytoplasm</keyword>
<dbReference type="GO" id="GO:0051301">
    <property type="term" value="P:cell division"/>
    <property type="evidence" value="ECO:0007669"/>
    <property type="project" value="UniProtKB-KW"/>
</dbReference>
<dbReference type="GO" id="GO:1905839">
    <property type="term" value="P:negative regulation of telomeric D-loop disassembly"/>
    <property type="evidence" value="ECO:0007669"/>
    <property type="project" value="TreeGrafter"/>
</dbReference>
<dbReference type="FunFam" id="1.25.40.210:FF:000001">
    <property type="entry name" value="Telomeric repeat-binding factor"/>
    <property type="match status" value="1"/>
</dbReference>
<dbReference type="GO" id="GO:0005654">
    <property type="term" value="C:nucleoplasm"/>
    <property type="evidence" value="ECO:0007669"/>
    <property type="project" value="UniProtKB-ARBA"/>
</dbReference>
<dbReference type="Pfam" id="PF08558">
    <property type="entry name" value="TRF"/>
    <property type="match status" value="1"/>
</dbReference>
<dbReference type="EMBL" id="RWIC01001540">
    <property type="protein sequence ID" value="TKC35420.1"/>
    <property type="molecule type" value="Genomic_DNA"/>
</dbReference>
<keyword evidence="3" id="KW-0158">Chromosome</keyword>
<name>A0A4V5P631_MONMO</name>
<keyword evidence="15 18" id="KW-0539">Nucleus</keyword>
<keyword evidence="13 18" id="KW-0238">DNA-binding</keyword>
<evidence type="ECO:0000256" key="3">
    <source>
        <dbReference type="ARBA" id="ARBA00022454"/>
    </source>
</evidence>
<evidence type="ECO:0000256" key="7">
    <source>
        <dbReference type="ARBA" id="ARBA00022618"/>
    </source>
</evidence>
<dbReference type="InterPro" id="IPR036507">
    <property type="entry name" value="Telomere_rpt-bd_fac_dimer_sf"/>
</dbReference>
<accession>A0A4V5P631</accession>
<keyword evidence="7" id="KW-0132">Cell division</keyword>
<keyword evidence="9" id="KW-0498">Mitosis</keyword>
<feature type="compositionally biased region" description="Basic and acidic residues" evidence="19">
    <location>
        <begin position="24"/>
        <end position="36"/>
    </location>
</feature>
<keyword evidence="6" id="KW-0597">Phosphoprotein</keyword>
<evidence type="ECO:0000256" key="9">
    <source>
        <dbReference type="ARBA" id="ARBA00022776"/>
    </source>
</evidence>
<feature type="region of interest" description="Disordered" evidence="19">
    <location>
        <begin position="253"/>
        <end position="305"/>
    </location>
</feature>
<evidence type="ECO:0000256" key="10">
    <source>
        <dbReference type="ARBA" id="ARBA00022843"/>
    </source>
</evidence>
<feature type="compositionally biased region" description="Basic and acidic residues" evidence="19">
    <location>
        <begin position="257"/>
        <end position="269"/>
    </location>
</feature>
<dbReference type="SUPFAM" id="SSF63600">
    <property type="entry name" value="Telomeric repeat binding factor (TRF) dimerisation domain"/>
    <property type="match status" value="1"/>
</dbReference>
<evidence type="ECO:0000256" key="8">
    <source>
        <dbReference type="ARBA" id="ARBA00022765"/>
    </source>
</evidence>
<keyword evidence="8" id="KW-0013">ADP-ribosylation</keyword>
<evidence type="ECO:0000313" key="23">
    <source>
        <dbReference type="Proteomes" id="UP000308365"/>
    </source>
</evidence>
<dbReference type="GO" id="GO:0003720">
    <property type="term" value="F:telomerase activity"/>
    <property type="evidence" value="ECO:0007669"/>
    <property type="project" value="TreeGrafter"/>
</dbReference>
<evidence type="ECO:0000256" key="6">
    <source>
        <dbReference type="ARBA" id="ARBA00022553"/>
    </source>
</evidence>
<dbReference type="GO" id="GO:0005819">
    <property type="term" value="C:spindle"/>
    <property type="evidence" value="ECO:0007669"/>
    <property type="project" value="UniProtKB-SubCell"/>
</dbReference>
<dbReference type="GO" id="GO:0008156">
    <property type="term" value="P:negative regulation of DNA replication"/>
    <property type="evidence" value="ECO:0007669"/>
    <property type="project" value="TreeGrafter"/>
</dbReference>
<dbReference type="CDD" id="cd11660">
    <property type="entry name" value="SANT_TRF"/>
    <property type="match status" value="1"/>
</dbReference>
<evidence type="ECO:0000256" key="11">
    <source>
        <dbReference type="ARBA" id="ARBA00022895"/>
    </source>
</evidence>
<keyword evidence="11 18" id="KW-0779">Telomere</keyword>
<evidence type="ECO:0000259" key="20">
    <source>
        <dbReference type="PROSITE" id="PS50090"/>
    </source>
</evidence>
<evidence type="ECO:0000256" key="17">
    <source>
        <dbReference type="ARBA" id="ARBA00055936"/>
    </source>
</evidence>
<organism evidence="22 23">
    <name type="scientific">Monodon monoceros</name>
    <name type="common">Narwhal</name>
    <name type="synonym">Ceratodon monodon</name>
    <dbReference type="NCBI Taxonomy" id="40151"/>
    <lineage>
        <taxon>Eukaryota</taxon>
        <taxon>Metazoa</taxon>
        <taxon>Chordata</taxon>
        <taxon>Craniata</taxon>
        <taxon>Vertebrata</taxon>
        <taxon>Euteleostomi</taxon>
        <taxon>Mammalia</taxon>
        <taxon>Eutheria</taxon>
        <taxon>Laurasiatheria</taxon>
        <taxon>Artiodactyla</taxon>
        <taxon>Whippomorpha</taxon>
        <taxon>Cetacea</taxon>
        <taxon>Odontoceti</taxon>
        <taxon>Monodontidae</taxon>
        <taxon>Monodon</taxon>
    </lineage>
</organism>
<dbReference type="Pfam" id="PF00249">
    <property type="entry name" value="Myb_DNA-binding"/>
    <property type="match status" value="1"/>
</dbReference>
<evidence type="ECO:0000256" key="13">
    <source>
        <dbReference type="ARBA" id="ARBA00023125"/>
    </source>
</evidence>
<reference evidence="23" key="1">
    <citation type="journal article" date="2019" name="IScience">
        <title>Narwhal Genome Reveals Long-Term Low Genetic Diversity despite Current Large Abundance Size.</title>
        <authorList>
            <person name="Westbury M.V."/>
            <person name="Petersen B."/>
            <person name="Garde E."/>
            <person name="Heide-Jorgensen M.P."/>
            <person name="Lorenzen E.D."/>
        </authorList>
    </citation>
    <scope>NUCLEOTIDE SEQUENCE [LARGE SCALE GENOMIC DNA]</scope>
</reference>
<dbReference type="InterPro" id="IPR001005">
    <property type="entry name" value="SANT/Myb"/>
</dbReference>
<keyword evidence="10" id="KW-0832">Ubl conjugation</keyword>
<dbReference type="PANTHER" id="PTHR46734:SF1">
    <property type="entry name" value="TELOMERIC REPEAT-BINDING FACTOR 1"/>
    <property type="match status" value="1"/>
</dbReference>
<dbReference type="PIRSF" id="PIRSF038016">
    <property type="entry name" value="Telomere_bd-1_Pin2"/>
    <property type="match status" value="1"/>
</dbReference>
<dbReference type="PROSITE" id="PS51294">
    <property type="entry name" value="HTH_MYB"/>
    <property type="match status" value="1"/>
</dbReference>
<dbReference type="GO" id="GO:0098505">
    <property type="term" value="F:G-rich strand telomeric DNA binding"/>
    <property type="evidence" value="ECO:0007669"/>
    <property type="project" value="TreeGrafter"/>
</dbReference>
<dbReference type="GO" id="GO:0042803">
    <property type="term" value="F:protein homodimerization activity"/>
    <property type="evidence" value="ECO:0007669"/>
    <property type="project" value="UniProtKB-UniRule"/>
</dbReference>
<feature type="domain" description="Myb-like" evidence="20">
    <location>
        <begin position="303"/>
        <end position="356"/>
    </location>
</feature>
<dbReference type="Gene3D" id="1.10.10.60">
    <property type="entry name" value="Homeodomain-like"/>
    <property type="match status" value="1"/>
</dbReference>
<evidence type="ECO:0000256" key="18">
    <source>
        <dbReference type="PIRNR" id="PIRNR038016"/>
    </source>
</evidence>
<keyword evidence="16 18" id="KW-0131">Cell cycle</keyword>
<keyword evidence="12" id="KW-0007">Acetylation</keyword>
<dbReference type="InterPro" id="IPR017930">
    <property type="entry name" value="Myb_dom"/>
</dbReference>
<dbReference type="SMART" id="SM00717">
    <property type="entry name" value="SANT"/>
    <property type="match status" value="1"/>
</dbReference>
<feature type="domain" description="HTH myb-type" evidence="21">
    <location>
        <begin position="303"/>
        <end position="360"/>
    </location>
</feature>
<evidence type="ECO:0000256" key="5">
    <source>
        <dbReference type="ARBA" id="ARBA00022499"/>
    </source>
</evidence>
<evidence type="ECO:0000256" key="4">
    <source>
        <dbReference type="ARBA" id="ARBA00022490"/>
    </source>
</evidence>
<dbReference type="GO" id="GO:0008017">
    <property type="term" value="F:microtubule binding"/>
    <property type="evidence" value="ECO:0007669"/>
    <property type="project" value="TreeGrafter"/>
</dbReference>
<dbReference type="InterPro" id="IPR052450">
    <property type="entry name" value="TRBD-Containing_Protein"/>
</dbReference>
<dbReference type="InterPro" id="IPR017357">
    <property type="entry name" value="TERF1/2"/>
</dbReference>
<comment type="caution">
    <text evidence="22">The sequence shown here is derived from an EMBL/GenBank/DDBJ whole genome shotgun (WGS) entry which is preliminary data.</text>
</comment>
<dbReference type="SUPFAM" id="SSF46689">
    <property type="entry name" value="Homeodomain-like"/>
    <property type="match status" value="1"/>
</dbReference>
<feature type="region of interest" description="Disordered" evidence="19">
    <location>
        <begin position="1"/>
        <end position="36"/>
    </location>
</feature>
<keyword evidence="14" id="KW-0206">Cytoskeleton</keyword>
<dbReference type="AlphaFoldDB" id="A0A4V5P631"/>
<evidence type="ECO:0000256" key="15">
    <source>
        <dbReference type="ARBA" id="ARBA00023242"/>
    </source>
</evidence>
<dbReference type="GO" id="GO:0000783">
    <property type="term" value="C:nuclear telomere cap complex"/>
    <property type="evidence" value="ECO:0007669"/>
    <property type="project" value="TreeGrafter"/>
</dbReference>
<dbReference type="FunFam" id="1.10.10.60:FF:000129">
    <property type="entry name" value="Telomeric repeat-binding factor 2"/>
    <property type="match status" value="1"/>
</dbReference>
<dbReference type="InterPro" id="IPR009057">
    <property type="entry name" value="Homeodomain-like_sf"/>
</dbReference>
<evidence type="ECO:0000259" key="21">
    <source>
        <dbReference type="PROSITE" id="PS51294"/>
    </source>
</evidence>
<evidence type="ECO:0000256" key="14">
    <source>
        <dbReference type="ARBA" id="ARBA00023212"/>
    </source>
</evidence>
<comment type="function">
    <text evidence="17">Binds the telomeric double-stranded 5'-TTAGGG-3' repeat and negatively regulates telomere length. Involved in the regulation of the mitotic spindle. Component of the shelterin complex (telosome) that is involved in the regulation of telomere length and protection. Shelterin associates with arrays of double-stranded 5'-TTAGGG-3' repeats added by telomerase and protects chromosome ends; without its protective activity, telomeres are no longer hidden from the DNA damage surveillance and chromosome ends are inappropriately processed by DNA repair pathways.</text>
</comment>
<proteinExistence type="predicted"/>
<dbReference type="GO" id="GO:0003691">
    <property type="term" value="F:double-stranded telomeric DNA binding"/>
    <property type="evidence" value="ECO:0007669"/>
    <property type="project" value="UniProtKB-UniRule"/>
</dbReference>
<dbReference type="PROSITE" id="PS50090">
    <property type="entry name" value="MYB_LIKE"/>
    <property type="match status" value="1"/>
</dbReference>
<evidence type="ECO:0000256" key="16">
    <source>
        <dbReference type="ARBA" id="ARBA00023306"/>
    </source>
</evidence>
<evidence type="ECO:0000256" key="12">
    <source>
        <dbReference type="ARBA" id="ARBA00022990"/>
    </source>
</evidence>
<dbReference type="GO" id="GO:0007004">
    <property type="term" value="P:telomere maintenance via telomerase"/>
    <property type="evidence" value="ECO:0007669"/>
    <property type="project" value="TreeGrafter"/>
</dbReference>
<dbReference type="InterPro" id="IPR013867">
    <property type="entry name" value="Telomere_rpt-bd_fac_dimer_dom"/>
</dbReference>
<evidence type="ECO:0000313" key="22">
    <source>
        <dbReference type="EMBL" id="TKC35420.1"/>
    </source>
</evidence>
<dbReference type="Gene3D" id="1.25.40.210">
    <property type="entry name" value="Telomere repeat-binding factor, dimerisation domain"/>
    <property type="match status" value="1"/>
</dbReference>
<dbReference type="PANTHER" id="PTHR46734">
    <property type="entry name" value="TELOMERIC REPEAT-BINDING FACTOR 1 TERF1"/>
    <property type="match status" value="1"/>
</dbReference>
<dbReference type="Proteomes" id="UP000308365">
    <property type="component" value="Unassembled WGS sequence"/>
</dbReference>